<dbReference type="AlphaFoldDB" id="A0A820MT62"/>
<reference evidence="3" key="1">
    <citation type="submission" date="2021-02" db="EMBL/GenBank/DDBJ databases">
        <authorList>
            <person name="Nowell W R."/>
        </authorList>
    </citation>
    <scope>NUCLEOTIDE SEQUENCE</scope>
</reference>
<feature type="region of interest" description="Disordered" evidence="2">
    <location>
        <begin position="137"/>
        <end position="160"/>
    </location>
</feature>
<feature type="coiled-coil region" evidence="1">
    <location>
        <begin position="78"/>
        <end position="115"/>
    </location>
</feature>
<evidence type="ECO:0000256" key="2">
    <source>
        <dbReference type="SAM" id="MobiDB-lite"/>
    </source>
</evidence>
<keyword evidence="1" id="KW-0175">Coiled coil</keyword>
<accession>A0A820MT62</accession>
<protein>
    <submittedName>
        <fullName evidence="3">Uncharacterized protein</fullName>
    </submittedName>
</protein>
<evidence type="ECO:0000313" key="3">
    <source>
        <dbReference type="EMBL" id="CAF4377413.1"/>
    </source>
</evidence>
<organism evidence="3 4">
    <name type="scientific">Rotaria magnacalcarata</name>
    <dbReference type="NCBI Taxonomy" id="392030"/>
    <lineage>
        <taxon>Eukaryota</taxon>
        <taxon>Metazoa</taxon>
        <taxon>Spiralia</taxon>
        <taxon>Gnathifera</taxon>
        <taxon>Rotifera</taxon>
        <taxon>Eurotatoria</taxon>
        <taxon>Bdelloidea</taxon>
        <taxon>Philodinida</taxon>
        <taxon>Philodinidae</taxon>
        <taxon>Rotaria</taxon>
    </lineage>
</organism>
<feature type="non-terminal residue" evidence="3">
    <location>
        <position position="1"/>
    </location>
</feature>
<dbReference type="Proteomes" id="UP000663842">
    <property type="component" value="Unassembled WGS sequence"/>
</dbReference>
<evidence type="ECO:0000313" key="4">
    <source>
        <dbReference type="Proteomes" id="UP000663842"/>
    </source>
</evidence>
<name>A0A820MT62_9BILA</name>
<comment type="caution">
    <text evidence="3">The sequence shown here is derived from an EMBL/GenBank/DDBJ whole genome shotgun (WGS) entry which is preliminary data.</text>
</comment>
<feature type="non-terminal residue" evidence="3">
    <location>
        <position position="211"/>
    </location>
</feature>
<dbReference type="EMBL" id="CAJOBF010019686">
    <property type="protein sequence ID" value="CAF4377413.1"/>
    <property type="molecule type" value="Genomic_DNA"/>
</dbReference>
<evidence type="ECO:0000256" key="1">
    <source>
        <dbReference type="SAM" id="Coils"/>
    </source>
</evidence>
<sequence>IRSAELTQELLIVKEELNKQINVLSASSDEITIDRNNSDIENNLLWQQIIVEIFRHELEDYLSMDINVSFDKIIQQIVDQIKREREDFHECYEKLEKEYNRMGRENELLRNLNTEIYQESLHDQNKKEFINDQSISTSADNSKHTDIVDSQQNSTAQNSNIQSLSLEESNIFNIHIDRETQTDNQHQDKLLQINNKLKHALQTIKEKMHQV</sequence>
<gene>
    <name evidence="3" type="ORF">UXM345_LOCUS37262</name>
</gene>
<proteinExistence type="predicted"/>
<feature type="compositionally biased region" description="Polar residues" evidence="2">
    <location>
        <begin position="148"/>
        <end position="160"/>
    </location>
</feature>